<name>A0AA88EIJ4_FICCA</name>
<feature type="compositionally biased region" description="Basic and acidic residues" evidence="1">
    <location>
        <begin position="42"/>
        <end position="51"/>
    </location>
</feature>
<evidence type="ECO:0000313" key="2">
    <source>
        <dbReference type="EMBL" id="GMN71761.1"/>
    </source>
</evidence>
<sequence>MACLHVSHETIPKTVISESRHLQFDAHRGALGHLTSEIHKATMAEREHQEELPQGSPVDHQDASASEANSQIAILT</sequence>
<accession>A0AA88EIJ4</accession>
<dbReference type="Proteomes" id="UP001187192">
    <property type="component" value="Unassembled WGS sequence"/>
</dbReference>
<gene>
    <name evidence="2" type="ORF">TIFTF001_055570</name>
</gene>
<reference evidence="2" key="1">
    <citation type="submission" date="2023-07" db="EMBL/GenBank/DDBJ databases">
        <title>draft genome sequence of fig (Ficus carica).</title>
        <authorList>
            <person name="Takahashi T."/>
            <person name="Nishimura K."/>
        </authorList>
    </citation>
    <scope>NUCLEOTIDE SEQUENCE</scope>
</reference>
<comment type="caution">
    <text evidence="2">The sequence shown here is derived from an EMBL/GenBank/DDBJ whole genome shotgun (WGS) entry which is preliminary data.</text>
</comment>
<evidence type="ECO:0000256" key="1">
    <source>
        <dbReference type="SAM" id="MobiDB-lite"/>
    </source>
</evidence>
<dbReference type="EMBL" id="BTGU01017887">
    <property type="protein sequence ID" value="GMN71761.1"/>
    <property type="molecule type" value="Genomic_DNA"/>
</dbReference>
<proteinExistence type="predicted"/>
<feature type="compositionally biased region" description="Polar residues" evidence="1">
    <location>
        <begin position="63"/>
        <end position="76"/>
    </location>
</feature>
<dbReference type="AlphaFoldDB" id="A0AA88EIJ4"/>
<keyword evidence="3" id="KW-1185">Reference proteome</keyword>
<organism evidence="2 3">
    <name type="scientific">Ficus carica</name>
    <name type="common">Common fig</name>
    <dbReference type="NCBI Taxonomy" id="3494"/>
    <lineage>
        <taxon>Eukaryota</taxon>
        <taxon>Viridiplantae</taxon>
        <taxon>Streptophyta</taxon>
        <taxon>Embryophyta</taxon>
        <taxon>Tracheophyta</taxon>
        <taxon>Spermatophyta</taxon>
        <taxon>Magnoliopsida</taxon>
        <taxon>eudicotyledons</taxon>
        <taxon>Gunneridae</taxon>
        <taxon>Pentapetalae</taxon>
        <taxon>rosids</taxon>
        <taxon>fabids</taxon>
        <taxon>Rosales</taxon>
        <taxon>Moraceae</taxon>
        <taxon>Ficeae</taxon>
        <taxon>Ficus</taxon>
    </lineage>
</organism>
<protein>
    <submittedName>
        <fullName evidence="2">Uncharacterized protein</fullName>
    </submittedName>
</protein>
<evidence type="ECO:0000313" key="3">
    <source>
        <dbReference type="Proteomes" id="UP001187192"/>
    </source>
</evidence>
<feature type="region of interest" description="Disordered" evidence="1">
    <location>
        <begin position="42"/>
        <end position="76"/>
    </location>
</feature>